<keyword evidence="6" id="KW-0436">Ligase</keyword>
<keyword evidence="3 4" id="KW-0067">ATP-binding</keyword>
<comment type="catalytic activity">
    <reaction evidence="5">
        <text>(6S)-5-formyl-5,6,7,8-tetrahydrofolate + ATP = (6R)-5,10-methenyltetrahydrofolate + ADP + phosphate</text>
        <dbReference type="Rhea" id="RHEA:10488"/>
        <dbReference type="ChEBI" id="CHEBI:30616"/>
        <dbReference type="ChEBI" id="CHEBI:43474"/>
        <dbReference type="ChEBI" id="CHEBI:57455"/>
        <dbReference type="ChEBI" id="CHEBI:57457"/>
        <dbReference type="ChEBI" id="CHEBI:456216"/>
        <dbReference type="EC" id="6.3.3.2"/>
    </reaction>
</comment>
<gene>
    <name evidence="6" type="ORF">FOJ82_04135</name>
</gene>
<feature type="binding site" evidence="4">
    <location>
        <position position="57"/>
    </location>
    <ligand>
        <name>substrate</name>
    </ligand>
</feature>
<comment type="cofactor">
    <cofactor evidence="5">
        <name>Mg(2+)</name>
        <dbReference type="ChEBI" id="CHEBI:18420"/>
    </cofactor>
</comment>
<dbReference type="InterPro" id="IPR037171">
    <property type="entry name" value="NagB/RpiA_transferase-like"/>
</dbReference>
<reference evidence="6 7" key="1">
    <citation type="submission" date="2019-07" db="EMBL/GenBank/DDBJ databases">
        <authorList>
            <person name="Zhou L.-Y."/>
        </authorList>
    </citation>
    <scope>NUCLEOTIDE SEQUENCE [LARGE SCALE GENOMIC DNA]</scope>
    <source>
        <strain evidence="6 7">YIM 101269</strain>
    </source>
</reference>
<name>A0A553K5U2_9ACTN</name>
<dbReference type="Proteomes" id="UP000317638">
    <property type="component" value="Unassembled WGS sequence"/>
</dbReference>
<feature type="binding site" evidence="4">
    <location>
        <begin position="133"/>
        <end position="141"/>
    </location>
    <ligand>
        <name>ATP</name>
        <dbReference type="ChEBI" id="CHEBI:30616"/>
    </ligand>
</feature>
<dbReference type="EC" id="6.3.3.2" evidence="5"/>
<dbReference type="InterPro" id="IPR024185">
    <property type="entry name" value="FTHF_cligase-like_sf"/>
</dbReference>
<evidence type="ECO:0000256" key="5">
    <source>
        <dbReference type="RuleBase" id="RU361279"/>
    </source>
</evidence>
<dbReference type="RefSeq" id="WP_143937150.1">
    <property type="nucleotide sequence ID" value="NZ_VKKG01000001.1"/>
</dbReference>
<feature type="binding site" evidence="4">
    <location>
        <begin position="7"/>
        <end position="11"/>
    </location>
    <ligand>
        <name>ATP</name>
        <dbReference type="ChEBI" id="CHEBI:30616"/>
    </ligand>
</feature>
<dbReference type="GO" id="GO:0005524">
    <property type="term" value="F:ATP binding"/>
    <property type="evidence" value="ECO:0007669"/>
    <property type="project" value="UniProtKB-KW"/>
</dbReference>
<dbReference type="GO" id="GO:0035999">
    <property type="term" value="P:tetrahydrofolate interconversion"/>
    <property type="evidence" value="ECO:0007669"/>
    <property type="project" value="TreeGrafter"/>
</dbReference>
<comment type="similarity">
    <text evidence="1 5">Belongs to the 5-formyltetrahydrofolate cyclo-ligase family.</text>
</comment>
<dbReference type="GO" id="GO:0009396">
    <property type="term" value="P:folic acid-containing compound biosynthetic process"/>
    <property type="evidence" value="ECO:0007669"/>
    <property type="project" value="TreeGrafter"/>
</dbReference>
<keyword evidence="2 4" id="KW-0547">Nucleotide-binding</keyword>
<evidence type="ECO:0000256" key="3">
    <source>
        <dbReference type="ARBA" id="ARBA00022840"/>
    </source>
</evidence>
<organism evidence="6 7">
    <name type="scientific">Tessaracoccus rhinocerotis</name>
    <dbReference type="NCBI Taxonomy" id="1689449"/>
    <lineage>
        <taxon>Bacteria</taxon>
        <taxon>Bacillati</taxon>
        <taxon>Actinomycetota</taxon>
        <taxon>Actinomycetes</taxon>
        <taxon>Propionibacteriales</taxon>
        <taxon>Propionibacteriaceae</taxon>
        <taxon>Tessaracoccus</taxon>
    </lineage>
</organism>
<sequence length="191" mass="19515">MIPDHSKDSLRAAVLAARAGLSRDEWEAGDAARASALRAALPEDATVVALYAARPGEPGTAGLLAELLASGYEVLLPKLRPTPDWAALTTPADLVPGWAGIPHPSGPPLGPAALGRADVVVVPCLAVGRDGTRLGTGGGWYDRALGHRRAGAAVWALARAEEVFASVPTLPHDLPVDAVVTEAGFSLCAKG</sequence>
<evidence type="ECO:0000256" key="2">
    <source>
        <dbReference type="ARBA" id="ARBA00022741"/>
    </source>
</evidence>
<accession>A0A553K5U2</accession>
<comment type="caution">
    <text evidence="6">The sequence shown here is derived from an EMBL/GenBank/DDBJ whole genome shotgun (WGS) entry which is preliminary data.</text>
</comment>
<dbReference type="SUPFAM" id="SSF100950">
    <property type="entry name" value="NagB/RpiA/CoA transferase-like"/>
    <property type="match status" value="1"/>
</dbReference>
<keyword evidence="5" id="KW-0460">Magnesium</keyword>
<dbReference type="NCBIfam" id="TIGR02727">
    <property type="entry name" value="MTHFS_bact"/>
    <property type="match status" value="1"/>
</dbReference>
<dbReference type="Gene3D" id="3.40.50.10420">
    <property type="entry name" value="NagB/RpiA/CoA transferase-like"/>
    <property type="match status" value="1"/>
</dbReference>
<dbReference type="PIRSF" id="PIRSF006806">
    <property type="entry name" value="FTHF_cligase"/>
    <property type="match status" value="1"/>
</dbReference>
<evidence type="ECO:0000256" key="1">
    <source>
        <dbReference type="ARBA" id="ARBA00010638"/>
    </source>
</evidence>
<dbReference type="AlphaFoldDB" id="A0A553K5U2"/>
<keyword evidence="5" id="KW-0479">Metal-binding</keyword>
<protein>
    <recommendedName>
        <fullName evidence="5">5-formyltetrahydrofolate cyclo-ligase</fullName>
        <ecNumber evidence="5">6.3.3.2</ecNumber>
    </recommendedName>
</protein>
<evidence type="ECO:0000313" key="7">
    <source>
        <dbReference type="Proteomes" id="UP000317638"/>
    </source>
</evidence>
<proteinExistence type="inferred from homology"/>
<dbReference type="GO" id="GO:0030272">
    <property type="term" value="F:5-formyltetrahydrofolate cyclo-ligase activity"/>
    <property type="evidence" value="ECO:0007669"/>
    <property type="project" value="UniProtKB-EC"/>
</dbReference>
<dbReference type="InterPro" id="IPR002698">
    <property type="entry name" value="FTHF_cligase"/>
</dbReference>
<dbReference type="PANTHER" id="PTHR23407">
    <property type="entry name" value="ATPASE INHIBITOR/5-FORMYLTETRAHYDROFOLATE CYCLO-LIGASE"/>
    <property type="match status" value="1"/>
</dbReference>
<dbReference type="Pfam" id="PF01812">
    <property type="entry name" value="5-FTHF_cyc-lig"/>
    <property type="match status" value="1"/>
</dbReference>
<dbReference type="PANTHER" id="PTHR23407:SF1">
    <property type="entry name" value="5-FORMYLTETRAHYDROFOLATE CYCLO-LIGASE"/>
    <property type="match status" value="1"/>
</dbReference>
<dbReference type="EMBL" id="VKKG01000001">
    <property type="protein sequence ID" value="TRY20066.1"/>
    <property type="molecule type" value="Genomic_DNA"/>
</dbReference>
<dbReference type="GO" id="GO:0046872">
    <property type="term" value="F:metal ion binding"/>
    <property type="evidence" value="ECO:0007669"/>
    <property type="project" value="UniProtKB-KW"/>
</dbReference>
<dbReference type="OrthoDB" id="3242798at2"/>
<evidence type="ECO:0000256" key="4">
    <source>
        <dbReference type="PIRSR" id="PIRSR006806-1"/>
    </source>
</evidence>
<keyword evidence="7" id="KW-1185">Reference proteome</keyword>
<evidence type="ECO:0000313" key="6">
    <source>
        <dbReference type="EMBL" id="TRY20066.1"/>
    </source>
</evidence>